<evidence type="ECO:0000256" key="1">
    <source>
        <dbReference type="SAM" id="Phobius"/>
    </source>
</evidence>
<dbReference type="Proteomes" id="UP000502421">
    <property type="component" value="Chromosome"/>
</dbReference>
<sequence>MATLYVDYQQLVMQAYEQKKGNNMLPHGLMHLTPANLKDECVKKCTMDVNRRDEKIIRDFCGDLNESKSCQVILQRCETDKFRPLVNYLKGKSENTDAKNIELLAWLLDFPDRPWVMGKVISGMDQPAETPIIPEIPTIPEIPDSQNSPESSSIPVRMNTFKEGENTGKPTAIAPAGKITRKSTKSLVAAIMLSLVAGTGGMWWWMQPPATGDCMYWHEDRYEPVACNQRIPNAVIVPRDTLRLKYFRKITRPDTITYRAIGKVWYSKIKGEIEFFTLPGEHPVVFGYQLRPLTIYMIKTRILQKN</sequence>
<keyword evidence="5" id="KW-1185">Reference proteome</keyword>
<dbReference type="Proteomes" id="UP000503144">
    <property type="component" value="Chromosome"/>
</dbReference>
<dbReference type="EMBL" id="CP051204">
    <property type="protein sequence ID" value="QJB42047.1"/>
    <property type="molecule type" value="Genomic_DNA"/>
</dbReference>
<evidence type="ECO:0000313" key="4">
    <source>
        <dbReference type="Proteomes" id="UP000502421"/>
    </source>
</evidence>
<keyword evidence="1" id="KW-1133">Transmembrane helix</keyword>
<proteinExistence type="predicted"/>
<reference evidence="2 5" key="2">
    <citation type="submission" date="2020-09" db="EMBL/GenBank/DDBJ databases">
        <authorList>
            <person name="Kittiwongwattana C."/>
        </authorList>
    </citation>
    <scope>NUCLEOTIDE SEQUENCE</scope>
    <source>
        <strain evidence="3 5">1303</strain>
        <strain evidence="2">1310</strain>
    </source>
</reference>
<evidence type="ECO:0000313" key="3">
    <source>
        <dbReference type="EMBL" id="QJB42047.1"/>
    </source>
</evidence>
<evidence type="ECO:0000313" key="2">
    <source>
        <dbReference type="EMBL" id="QJB35504.1"/>
    </source>
</evidence>
<dbReference type="KEGG" id="coy:HF329_31045"/>
<protein>
    <submittedName>
        <fullName evidence="2">Uncharacterized protein</fullName>
    </submittedName>
</protein>
<dbReference type="EMBL" id="CP051205">
    <property type="protein sequence ID" value="QJB35504.1"/>
    <property type="molecule type" value="Genomic_DNA"/>
</dbReference>
<dbReference type="RefSeq" id="WP_168810629.1">
    <property type="nucleotide sequence ID" value="NZ_CP051204.2"/>
</dbReference>
<accession>A0AAE6ZMI6</accession>
<feature type="transmembrane region" description="Helical" evidence="1">
    <location>
        <begin position="187"/>
        <end position="206"/>
    </location>
</feature>
<dbReference type="AlphaFoldDB" id="A0AAE6ZMI6"/>
<gene>
    <name evidence="3" type="ORF">HF324_31065</name>
    <name evidence="2" type="ORF">HF329_31045</name>
</gene>
<reference evidence="4" key="1">
    <citation type="submission" date="2020-04" db="EMBL/GenBank/DDBJ databases">
        <authorList>
            <person name="Kittiwongwattana C."/>
        </authorList>
    </citation>
    <scope>NUCLEOTIDE SEQUENCE [LARGE SCALE GENOMIC DNA]</scope>
    <source>
        <strain evidence="4">1310</strain>
    </source>
</reference>
<keyword evidence="1" id="KW-0812">Transmembrane</keyword>
<evidence type="ECO:0000313" key="5">
    <source>
        <dbReference type="Proteomes" id="UP000503144"/>
    </source>
</evidence>
<keyword evidence="1" id="KW-0472">Membrane</keyword>
<organism evidence="2 4">
    <name type="scientific">Chitinophaga oryzae</name>
    <dbReference type="NCBI Taxonomy" id="2725414"/>
    <lineage>
        <taxon>Bacteria</taxon>
        <taxon>Pseudomonadati</taxon>
        <taxon>Bacteroidota</taxon>
        <taxon>Chitinophagia</taxon>
        <taxon>Chitinophagales</taxon>
        <taxon>Chitinophagaceae</taxon>
        <taxon>Chitinophaga</taxon>
    </lineage>
</organism>
<name>A0AAE6ZMI6_9BACT</name>